<comment type="caution">
    <text evidence="3">The sequence shown here is derived from an EMBL/GenBank/DDBJ whole genome shotgun (WGS) entry which is preliminary data.</text>
</comment>
<dbReference type="EMBL" id="BARS01005817">
    <property type="protein sequence ID" value="GAF79178.1"/>
    <property type="molecule type" value="Genomic_DNA"/>
</dbReference>
<evidence type="ECO:0000259" key="2">
    <source>
        <dbReference type="Pfam" id="PF00329"/>
    </source>
</evidence>
<accession>X0SDN7</accession>
<dbReference type="InterPro" id="IPR001268">
    <property type="entry name" value="NADH_UbQ_OxRdtase_30kDa_su"/>
</dbReference>
<protein>
    <recommendedName>
        <fullName evidence="2">NADH:ubiquinone oxidoreductase 30kDa subunit domain-containing protein</fullName>
    </recommendedName>
</protein>
<dbReference type="PANTHER" id="PTHR10884:SF14">
    <property type="entry name" value="NADH DEHYDROGENASE [UBIQUINONE] IRON-SULFUR PROTEIN 3, MITOCHONDRIAL"/>
    <property type="match status" value="1"/>
</dbReference>
<dbReference type="InterPro" id="IPR037232">
    <property type="entry name" value="NADH_quin_OxRdtase_su_C/D-like"/>
</dbReference>
<name>X0SDN7_9ZZZZ</name>
<feature type="domain" description="NADH:ubiquinone oxidoreductase 30kDa subunit" evidence="2">
    <location>
        <begin position="30"/>
        <end position="145"/>
    </location>
</feature>
<dbReference type="PANTHER" id="PTHR10884">
    <property type="entry name" value="NADH DEHYDROGENASE UBIQUINONE IRON-SULFUR PROTEIN 3"/>
    <property type="match status" value="1"/>
</dbReference>
<dbReference type="Gene3D" id="3.30.460.80">
    <property type="entry name" value="NADH:ubiquinone oxidoreductase, 30kDa subunit"/>
    <property type="match status" value="1"/>
</dbReference>
<dbReference type="SUPFAM" id="SSF143243">
    <property type="entry name" value="Nqo5-like"/>
    <property type="match status" value="1"/>
</dbReference>
<dbReference type="Pfam" id="PF00329">
    <property type="entry name" value="Complex1_30kDa"/>
    <property type="match status" value="1"/>
</dbReference>
<organism evidence="3">
    <name type="scientific">marine sediment metagenome</name>
    <dbReference type="NCBI Taxonomy" id="412755"/>
    <lineage>
        <taxon>unclassified sequences</taxon>
        <taxon>metagenomes</taxon>
        <taxon>ecological metagenomes</taxon>
    </lineage>
</organism>
<comment type="similarity">
    <text evidence="1">Belongs to the complex I 30 kDa subunit family.</text>
</comment>
<dbReference type="GO" id="GO:0008137">
    <property type="term" value="F:NADH dehydrogenase (ubiquinone) activity"/>
    <property type="evidence" value="ECO:0007669"/>
    <property type="project" value="InterPro"/>
</dbReference>
<proteinExistence type="inferred from homology"/>
<reference evidence="3" key="1">
    <citation type="journal article" date="2014" name="Front. Microbiol.">
        <title>High frequency of phylogenetically diverse reductive dehalogenase-homologous genes in deep subseafloor sedimentary metagenomes.</title>
        <authorList>
            <person name="Kawai M."/>
            <person name="Futagami T."/>
            <person name="Toyoda A."/>
            <person name="Takaki Y."/>
            <person name="Nishi S."/>
            <person name="Hori S."/>
            <person name="Arai W."/>
            <person name="Tsubouchi T."/>
            <person name="Morono Y."/>
            <person name="Uchiyama I."/>
            <person name="Ito T."/>
            <person name="Fujiyama A."/>
            <person name="Inagaki F."/>
            <person name="Takami H."/>
        </authorList>
    </citation>
    <scope>NUCLEOTIDE SEQUENCE</scope>
    <source>
        <strain evidence="3">Expedition CK06-06</strain>
    </source>
</reference>
<dbReference type="AlphaFoldDB" id="X0SDN7"/>
<gene>
    <name evidence="3" type="ORF">S01H1_11418</name>
</gene>
<sequence>MSRVLDGLEVGERIGQRVPEAVVEATPQSVVVQAEKLVAVATYLRDDGELDLRFLVGVTAVDHFDHFELVYHLQSLSHNHVLTLKTRALDYKSPEVPSLVSVWRGAELQERELYDLMGIRFAGHPDLRRVFLWEGFPGHPLRKDWLEMPGGFNPGLGRFPRED</sequence>
<evidence type="ECO:0000313" key="3">
    <source>
        <dbReference type="EMBL" id="GAF79178.1"/>
    </source>
</evidence>
<evidence type="ECO:0000256" key="1">
    <source>
        <dbReference type="ARBA" id="ARBA00007569"/>
    </source>
</evidence>